<feature type="chain" id="PRO_5044203254" description="Glycoside hydrolase family 5 domain-containing protein" evidence="7">
    <location>
        <begin position="22"/>
        <end position="466"/>
    </location>
</feature>
<keyword evidence="2 6" id="KW-0378">Hydrolase</keyword>
<feature type="domain" description="Glycoside hydrolase family 5" evidence="8">
    <location>
        <begin position="45"/>
        <end position="332"/>
    </location>
</feature>
<comment type="similarity">
    <text evidence="1 6">Belongs to the glycosyl hydrolase 5 (cellulase A) family.</text>
</comment>
<dbReference type="SUPFAM" id="SSF51445">
    <property type="entry name" value="(Trans)glycosidases"/>
    <property type="match status" value="1"/>
</dbReference>
<dbReference type="Pfam" id="PF00150">
    <property type="entry name" value="Cellulase"/>
    <property type="match status" value="1"/>
</dbReference>
<dbReference type="GO" id="GO:0009986">
    <property type="term" value="C:cell surface"/>
    <property type="evidence" value="ECO:0007669"/>
    <property type="project" value="TreeGrafter"/>
</dbReference>
<keyword evidence="10" id="KW-1185">Reference proteome</keyword>
<dbReference type="HOGENOM" id="CLU_587189_0_0_1"/>
<keyword evidence="4 6" id="KW-0326">Glycosidase</keyword>
<keyword evidence="5" id="KW-0624">Polysaccharide degradation</keyword>
<evidence type="ECO:0000259" key="8">
    <source>
        <dbReference type="Pfam" id="PF00150"/>
    </source>
</evidence>
<evidence type="ECO:0000256" key="4">
    <source>
        <dbReference type="ARBA" id="ARBA00023295"/>
    </source>
</evidence>
<dbReference type="PANTHER" id="PTHR31297:SF41">
    <property type="entry name" value="ENDOGLUCANASE, PUTATIVE (AFU_ORTHOLOGUE AFUA_5G01830)-RELATED"/>
    <property type="match status" value="1"/>
</dbReference>
<dbReference type="GO" id="GO:0008422">
    <property type="term" value="F:beta-glucosidase activity"/>
    <property type="evidence" value="ECO:0007669"/>
    <property type="project" value="TreeGrafter"/>
</dbReference>
<dbReference type="GO" id="GO:0009251">
    <property type="term" value="P:glucan catabolic process"/>
    <property type="evidence" value="ECO:0007669"/>
    <property type="project" value="TreeGrafter"/>
</dbReference>
<feature type="signal peptide" evidence="7">
    <location>
        <begin position="1"/>
        <end position="21"/>
    </location>
</feature>
<keyword evidence="3" id="KW-0119">Carbohydrate metabolism</keyword>
<evidence type="ECO:0000256" key="3">
    <source>
        <dbReference type="ARBA" id="ARBA00023277"/>
    </source>
</evidence>
<evidence type="ECO:0000256" key="1">
    <source>
        <dbReference type="ARBA" id="ARBA00005641"/>
    </source>
</evidence>
<reference evidence="9" key="2">
    <citation type="submission" date="2024-10" db="UniProtKB">
        <authorList>
            <consortium name="EnsemblProtists"/>
        </authorList>
    </citation>
    <scope>IDENTIFICATION</scope>
</reference>
<sequence>MCGSPLAVCLVSLFVSPRAAPLPDPFLPLHNGINLDVALPDAGVWFKTQYEAAQMQAIAEAGFESVRVFSPFNANLSQVDAQIDDALSAGLSIVVCLWGLNEWAEDPELGRSQIVERWHSLAARWIKYPNRLVFELLNEPEGIGFAPTHEANEAVMSLYEAALRAIRSQDATRPVLLSSPGYNDPEWLDPYVTDAYLTPSNSTAPDEPIPPSSGNCMSWCDSKTRVRFSEDPNVGVAIHFYRPKGLGVGLNWAMWTDPLGADEERWQRPIAREVEYVVRWRAKYGHSVPVITTEWGCWLFESRVADSGDLDRWLRYHLDLFAANDIGSMWYTGIQHNQRGFGTRFGGARAGRARAGASRRRLCGVGIFDTEMGWTKQVLDRLTGRRPASWPSLNQVINGEFFTTDGWQLSSDAVSAEILQRWEMPPFSGRTTLKLTVPDLGGEHALLYQQTFGSHMARSQEPGEPT</sequence>
<reference evidence="10" key="1">
    <citation type="journal article" date="2013" name="Nature">
        <title>Pan genome of the phytoplankton Emiliania underpins its global distribution.</title>
        <authorList>
            <person name="Read B.A."/>
            <person name="Kegel J."/>
            <person name="Klute M.J."/>
            <person name="Kuo A."/>
            <person name="Lefebvre S.C."/>
            <person name="Maumus F."/>
            <person name="Mayer C."/>
            <person name="Miller J."/>
            <person name="Monier A."/>
            <person name="Salamov A."/>
            <person name="Young J."/>
            <person name="Aguilar M."/>
            <person name="Claverie J.M."/>
            <person name="Frickenhaus S."/>
            <person name="Gonzalez K."/>
            <person name="Herman E.K."/>
            <person name="Lin Y.C."/>
            <person name="Napier J."/>
            <person name="Ogata H."/>
            <person name="Sarno A.F."/>
            <person name="Shmutz J."/>
            <person name="Schroeder D."/>
            <person name="de Vargas C."/>
            <person name="Verret F."/>
            <person name="von Dassow P."/>
            <person name="Valentin K."/>
            <person name="Van de Peer Y."/>
            <person name="Wheeler G."/>
            <person name="Dacks J.B."/>
            <person name="Delwiche C.F."/>
            <person name="Dyhrman S.T."/>
            <person name="Glockner G."/>
            <person name="John U."/>
            <person name="Richards T."/>
            <person name="Worden A.Z."/>
            <person name="Zhang X."/>
            <person name="Grigoriev I.V."/>
            <person name="Allen A.E."/>
            <person name="Bidle K."/>
            <person name="Borodovsky M."/>
            <person name="Bowler C."/>
            <person name="Brownlee C."/>
            <person name="Cock J.M."/>
            <person name="Elias M."/>
            <person name="Gladyshev V.N."/>
            <person name="Groth M."/>
            <person name="Guda C."/>
            <person name="Hadaegh A."/>
            <person name="Iglesias-Rodriguez M.D."/>
            <person name="Jenkins J."/>
            <person name="Jones B.M."/>
            <person name="Lawson T."/>
            <person name="Leese F."/>
            <person name="Lindquist E."/>
            <person name="Lobanov A."/>
            <person name="Lomsadze A."/>
            <person name="Malik S.B."/>
            <person name="Marsh M.E."/>
            <person name="Mackinder L."/>
            <person name="Mock T."/>
            <person name="Mueller-Roeber B."/>
            <person name="Pagarete A."/>
            <person name="Parker M."/>
            <person name="Probert I."/>
            <person name="Quesneville H."/>
            <person name="Raines C."/>
            <person name="Rensing S.A."/>
            <person name="Riano-Pachon D.M."/>
            <person name="Richier S."/>
            <person name="Rokitta S."/>
            <person name="Shiraiwa Y."/>
            <person name="Soanes D.M."/>
            <person name="van der Giezen M."/>
            <person name="Wahlund T.M."/>
            <person name="Williams B."/>
            <person name="Wilson W."/>
            <person name="Wolfe G."/>
            <person name="Wurch L.L."/>
        </authorList>
    </citation>
    <scope>NUCLEOTIDE SEQUENCE</scope>
</reference>
<name>A0A0D3KGG8_EMIH1</name>
<dbReference type="InterPro" id="IPR050386">
    <property type="entry name" value="Glycosyl_hydrolase_5"/>
</dbReference>
<dbReference type="PANTHER" id="PTHR31297">
    <property type="entry name" value="GLUCAN ENDO-1,6-BETA-GLUCOSIDASE B"/>
    <property type="match status" value="1"/>
</dbReference>
<evidence type="ECO:0000256" key="7">
    <source>
        <dbReference type="SAM" id="SignalP"/>
    </source>
</evidence>
<proteinExistence type="inferred from homology"/>
<evidence type="ECO:0000256" key="6">
    <source>
        <dbReference type="RuleBase" id="RU361153"/>
    </source>
</evidence>
<organism evidence="9 10">
    <name type="scientific">Emiliania huxleyi (strain CCMP1516)</name>
    <dbReference type="NCBI Taxonomy" id="280463"/>
    <lineage>
        <taxon>Eukaryota</taxon>
        <taxon>Haptista</taxon>
        <taxon>Haptophyta</taxon>
        <taxon>Prymnesiophyceae</taxon>
        <taxon>Isochrysidales</taxon>
        <taxon>Noelaerhabdaceae</taxon>
        <taxon>Emiliania</taxon>
    </lineage>
</organism>
<evidence type="ECO:0000256" key="5">
    <source>
        <dbReference type="ARBA" id="ARBA00023326"/>
    </source>
</evidence>
<dbReference type="GeneID" id="17280123"/>
<dbReference type="KEGG" id="ehx:EMIHUDRAFT_228124"/>
<dbReference type="AlphaFoldDB" id="A0A0D3KGG8"/>
<evidence type="ECO:0000256" key="2">
    <source>
        <dbReference type="ARBA" id="ARBA00022801"/>
    </source>
</evidence>
<evidence type="ECO:0000313" key="9">
    <source>
        <dbReference type="EnsemblProtists" id="EOD34853"/>
    </source>
</evidence>
<dbReference type="InterPro" id="IPR017853">
    <property type="entry name" value="GH"/>
</dbReference>
<dbReference type="Gene3D" id="3.20.20.80">
    <property type="entry name" value="Glycosidases"/>
    <property type="match status" value="1"/>
</dbReference>
<accession>A0A0D3KGG8</accession>
<dbReference type="PaxDb" id="2903-EOD34853"/>
<evidence type="ECO:0000313" key="10">
    <source>
        <dbReference type="Proteomes" id="UP000013827"/>
    </source>
</evidence>
<dbReference type="InterPro" id="IPR001547">
    <property type="entry name" value="Glyco_hydro_5"/>
</dbReference>
<dbReference type="RefSeq" id="XP_005787282.1">
    <property type="nucleotide sequence ID" value="XM_005787225.1"/>
</dbReference>
<protein>
    <recommendedName>
        <fullName evidence="8">Glycoside hydrolase family 5 domain-containing protein</fullName>
    </recommendedName>
</protein>
<keyword evidence="7" id="KW-0732">Signal</keyword>
<dbReference type="EnsemblProtists" id="EOD34853">
    <property type="protein sequence ID" value="EOD34853"/>
    <property type="gene ID" value="EMIHUDRAFT_228124"/>
</dbReference>
<dbReference type="Proteomes" id="UP000013827">
    <property type="component" value="Unassembled WGS sequence"/>
</dbReference>
<dbReference type="GO" id="GO:0005576">
    <property type="term" value="C:extracellular region"/>
    <property type="evidence" value="ECO:0007669"/>
    <property type="project" value="TreeGrafter"/>
</dbReference>